<dbReference type="EnsemblPlants" id="LPERR08G13870.2">
    <property type="protein sequence ID" value="LPERR08G13870.2"/>
    <property type="gene ID" value="LPERR08G13870"/>
</dbReference>
<reference evidence="2 3" key="1">
    <citation type="submission" date="2012-08" db="EMBL/GenBank/DDBJ databases">
        <title>Oryza genome evolution.</title>
        <authorList>
            <person name="Wing R.A."/>
        </authorList>
    </citation>
    <scope>NUCLEOTIDE SEQUENCE</scope>
</reference>
<name>A0A0D9X8I0_9ORYZ</name>
<dbReference type="InterPro" id="IPR042293">
    <property type="entry name" value="ARID4"/>
</dbReference>
<dbReference type="EnsemblPlants" id="LPERR08G13870.3">
    <property type="protein sequence ID" value="LPERR08G13870.3"/>
    <property type="gene ID" value="LPERR08G13870"/>
</dbReference>
<organism evidence="2 3">
    <name type="scientific">Leersia perrieri</name>
    <dbReference type="NCBI Taxonomy" id="77586"/>
    <lineage>
        <taxon>Eukaryota</taxon>
        <taxon>Viridiplantae</taxon>
        <taxon>Streptophyta</taxon>
        <taxon>Embryophyta</taxon>
        <taxon>Tracheophyta</taxon>
        <taxon>Spermatophyta</taxon>
        <taxon>Magnoliopsida</taxon>
        <taxon>Liliopsida</taxon>
        <taxon>Poales</taxon>
        <taxon>Poaceae</taxon>
        <taxon>BOP clade</taxon>
        <taxon>Oryzoideae</taxon>
        <taxon>Oryzeae</taxon>
        <taxon>Oryzinae</taxon>
        <taxon>Leersia</taxon>
    </lineage>
</organism>
<keyword evidence="3" id="KW-1185">Reference proteome</keyword>
<dbReference type="PANTHER" id="PTHR46694">
    <property type="entry name" value="AT-RICH INTERACTIVE DOMAIN-CONTAINING PROTEIN 4"/>
    <property type="match status" value="1"/>
</dbReference>
<dbReference type="Proteomes" id="UP000032180">
    <property type="component" value="Chromosome 8"/>
</dbReference>
<sequence length="477" mass="53344">MSHRRSSSSYLCRDRKKRKPMPETELQIDSEVVNCRMLAVLCGKVTAKQPTPPSLVPEAQPRLSYPFTELISSGRLEVHTLINPTIEQFWEAQQNQPNLIYIQGQQLENEEEIGTLIWGDVDVSDPQMFCLLISPPFPTMVYLEVPNGEKLAQSLQSKEVQNVVLGPHLLGDAPKINISPPENKLAKEEEDISKQTPAIKIYDEDVNIKLLICGASCTLDACFLSSIEDGLNALLNIEFRLCKIQDRDSGPPHLVETLLCGEVAMYCDVKTCSSHVSLLVSGSVPTCLEDERLESHIKQEIIEKRQTVRAVLVSNDVKPSAEPVTSMSVAHGASTFEVWIKLPKWAAQLLKYLAQEISYKSLAALGIACVNGTPVSSFDRQDVERFNFFCTNRYKDEATVDSMYFCLPRWSASLAKDRLKRIQVLKPDNGRLSDAPKINIFPSKNEMVVEEGEHFLAIMIYDDDVNMKLLICGAPCA</sequence>
<evidence type="ECO:0000313" key="3">
    <source>
        <dbReference type="Proteomes" id="UP000032180"/>
    </source>
</evidence>
<feature type="region of interest" description="Disordered" evidence="1">
    <location>
        <begin position="1"/>
        <end position="23"/>
    </location>
</feature>
<proteinExistence type="predicted"/>
<evidence type="ECO:0000256" key="1">
    <source>
        <dbReference type="SAM" id="MobiDB-lite"/>
    </source>
</evidence>
<reference evidence="2 3" key="2">
    <citation type="submission" date="2013-12" db="EMBL/GenBank/DDBJ databases">
        <authorList>
            <person name="Yu Y."/>
            <person name="Lee S."/>
            <person name="de Baynast K."/>
            <person name="Wissotski M."/>
            <person name="Liu L."/>
            <person name="Talag J."/>
            <person name="Goicoechea J."/>
            <person name="Angelova A."/>
            <person name="Jetty R."/>
            <person name="Kudrna D."/>
            <person name="Golser W."/>
            <person name="Rivera L."/>
            <person name="Zhang J."/>
            <person name="Wing R."/>
        </authorList>
    </citation>
    <scope>NUCLEOTIDE SEQUENCE</scope>
</reference>
<reference evidence="2" key="3">
    <citation type="submission" date="2015-04" db="UniProtKB">
        <authorList>
            <consortium name="EnsemblPlants"/>
        </authorList>
    </citation>
    <scope>IDENTIFICATION</scope>
</reference>
<accession>A0A0D9X8I0</accession>
<dbReference type="AlphaFoldDB" id="A0A0D9X8I0"/>
<dbReference type="PANTHER" id="PTHR46694:SF1">
    <property type="entry name" value="AT-RICH INTERACTIVE DOMAIN-CONTAINING PROTEIN 4"/>
    <property type="match status" value="1"/>
</dbReference>
<protein>
    <submittedName>
        <fullName evidence="2">Uncharacterized protein</fullName>
    </submittedName>
</protein>
<dbReference type="Gramene" id="LPERR08G13870.3">
    <property type="protein sequence ID" value="LPERR08G13870.3"/>
    <property type="gene ID" value="LPERR08G13870"/>
</dbReference>
<dbReference type="eggNOG" id="ENOG502QQP4">
    <property type="taxonomic scope" value="Eukaryota"/>
</dbReference>
<dbReference type="Gramene" id="LPERR08G13870.2">
    <property type="protein sequence ID" value="LPERR08G13870.2"/>
    <property type="gene ID" value="LPERR08G13870"/>
</dbReference>
<evidence type="ECO:0000313" key="2">
    <source>
        <dbReference type="EnsemblPlants" id="LPERR08G13870.2"/>
    </source>
</evidence>